<evidence type="ECO:0000313" key="7">
    <source>
        <dbReference type="Proteomes" id="UP001268864"/>
    </source>
</evidence>
<proteinExistence type="inferred from homology"/>
<evidence type="ECO:0000313" key="6">
    <source>
        <dbReference type="EMBL" id="MDS0281921.1"/>
    </source>
</evidence>
<dbReference type="SMART" id="SM00829">
    <property type="entry name" value="PKS_ER"/>
    <property type="match status" value="1"/>
</dbReference>
<comment type="caution">
    <text evidence="6">The sequence shown here is derived from an EMBL/GenBank/DDBJ whole genome shotgun (WGS) entry which is preliminary data.</text>
</comment>
<dbReference type="InterPro" id="IPR013149">
    <property type="entry name" value="ADH-like_C"/>
</dbReference>
<evidence type="ECO:0000256" key="4">
    <source>
        <dbReference type="RuleBase" id="RU361277"/>
    </source>
</evidence>
<dbReference type="SUPFAM" id="SSF50129">
    <property type="entry name" value="GroES-like"/>
    <property type="match status" value="1"/>
</dbReference>
<accession>A0ABU2FNQ7</accession>
<reference evidence="6 7" key="1">
    <citation type="submission" date="2022-06" db="EMBL/GenBank/DDBJ databases">
        <title>Halomicroarcula sp. a new haloarchaeum isolate from saline soil.</title>
        <authorList>
            <person name="Strakova D."/>
            <person name="Galisteo C."/>
            <person name="Sanchez-Porro C."/>
            <person name="Ventosa A."/>
        </authorList>
    </citation>
    <scope>NUCLEOTIDE SEQUENCE [LARGE SCALE GENOMIC DNA]</scope>
    <source>
        <strain evidence="6 7">S3CR25-11</strain>
    </source>
</reference>
<dbReference type="InterPro" id="IPR050129">
    <property type="entry name" value="Zn_alcohol_dh"/>
</dbReference>
<feature type="domain" description="Enoyl reductase (ER)" evidence="5">
    <location>
        <begin position="8"/>
        <end position="355"/>
    </location>
</feature>
<dbReference type="InterPro" id="IPR013154">
    <property type="entry name" value="ADH-like_N"/>
</dbReference>
<dbReference type="Pfam" id="PF00107">
    <property type="entry name" value="ADH_zinc_N"/>
    <property type="match status" value="1"/>
</dbReference>
<dbReference type="RefSeq" id="WP_310899757.1">
    <property type="nucleotide sequence ID" value="NZ_JAMQOS010000002.1"/>
</dbReference>
<evidence type="ECO:0000259" key="5">
    <source>
        <dbReference type="SMART" id="SM00829"/>
    </source>
</evidence>
<dbReference type="InterPro" id="IPR020843">
    <property type="entry name" value="ER"/>
</dbReference>
<comment type="cofactor">
    <cofactor evidence="4">
        <name>Zn(2+)</name>
        <dbReference type="ChEBI" id="CHEBI:29105"/>
    </cofactor>
</comment>
<evidence type="ECO:0000256" key="1">
    <source>
        <dbReference type="ARBA" id="ARBA00022723"/>
    </source>
</evidence>
<organism evidence="6 7">
    <name type="scientific">Haloarcula onubensis</name>
    <dbReference type="NCBI Taxonomy" id="2950539"/>
    <lineage>
        <taxon>Archaea</taxon>
        <taxon>Methanobacteriati</taxon>
        <taxon>Methanobacteriota</taxon>
        <taxon>Stenosarchaea group</taxon>
        <taxon>Halobacteria</taxon>
        <taxon>Halobacteriales</taxon>
        <taxon>Haloarculaceae</taxon>
        <taxon>Haloarcula</taxon>
    </lineage>
</organism>
<dbReference type="Gene3D" id="3.90.180.10">
    <property type="entry name" value="Medium-chain alcohol dehydrogenases, catalytic domain"/>
    <property type="match status" value="1"/>
</dbReference>
<dbReference type="EMBL" id="JAMQOS010000002">
    <property type="protein sequence ID" value="MDS0281921.1"/>
    <property type="molecule type" value="Genomic_DNA"/>
</dbReference>
<dbReference type="InterPro" id="IPR036291">
    <property type="entry name" value="NAD(P)-bd_dom_sf"/>
</dbReference>
<dbReference type="Pfam" id="PF08240">
    <property type="entry name" value="ADH_N"/>
    <property type="match status" value="1"/>
</dbReference>
<dbReference type="InterPro" id="IPR002328">
    <property type="entry name" value="ADH_Zn_CS"/>
</dbReference>
<keyword evidence="3" id="KW-0560">Oxidoreductase</keyword>
<keyword evidence="2 4" id="KW-0862">Zinc</keyword>
<keyword evidence="1 4" id="KW-0479">Metal-binding</keyword>
<dbReference type="Gene3D" id="3.40.50.720">
    <property type="entry name" value="NAD(P)-binding Rossmann-like Domain"/>
    <property type="match status" value="1"/>
</dbReference>
<evidence type="ECO:0000256" key="2">
    <source>
        <dbReference type="ARBA" id="ARBA00022833"/>
    </source>
</evidence>
<name>A0ABU2FNQ7_9EURY</name>
<dbReference type="CDD" id="cd08233">
    <property type="entry name" value="butanediol_DH_like"/>
    <property type="match status" value="1"/>
</dbReference>
<protein>
    <submittedName>
        <fullName evidence="6">2,3-butanediol dehydrogenase</fullName>
    </submittedName>
</protein>
<dbReference type="Proteomes" id="UP001268864">
    <property type="component" value="Unassembled WGS sequence"/>
</dbReference>
<dbReference type="SUPFAM" id="SSF51735">
    <property type="entry name" value="NAD(P)-binding Rossmann-fold domains"/>
    <property type="match status" value="1"/>
</dbReference>
<dbReference type="PANTHER" id="PTHR43401:SF2">
    <property type="entry name" value="L-THREONINE 3-DEHYDROGENASE"/>
    <property type="match status" value="1"/>
</dbReference>
<gene>
    <name evidence="6" type="ORF">NDI86_07275</name>
</gene>
<comment type="similarity">
    <text evidence="4">Belongs to the zinc-containing alcohol dehydrogenase family.</text>
</comment>
<dbReference type="InterPro" id="IPR011032">
    <property type="entry name" value="GroES-like_sf"/>
</dbReference>
<dbReference type="PANTHER" id="PTHR43401">
    <property type="entry name" value="L-THREONINE 3-DEHYDROGENASE"/>
    <property type="match status" value="1"/>
</dbReference>
<evidence type="ECO:0000256" key="3">
    <source>
        <dbReference type="ARBA" id="ARBA00023002"/>
    </source>
</evidence>
<keyword evidence="7" id="KW-1185">Reference proteome</keyword>
<sequence length="357" mass="36557">MRVARWHGQRDVRVDDVDEPALDADAVRIDVTAAGICGTDLHEYADGPDFLPAPGDPHPLSGVTPPVPLGHEFSGTVAEVGADVTAVSVGDPVTVNPAVVCEDCRYCRAGDHHLCPDVANIGLGMESGGFAESVVAPEGNVVGLPPDLPVELGALVEPYAVGLHAVRRSALDAGDSVAVFGCGPIGLTILEMARVAGAGEIFVSEPRAGRRALAADLGADVTLDPRAGDAVETVREATDGGVDVAFEAAGVTPTYTAAIESTRHGGEILTVGIAQSPVDVVPKDIAVRERSIVGSNGYLSGPRGREEFGAVVDRLAAGDCHPGALVTGRISLDDIVDGGFEALLGDDGDHVKILVEP</sequence>
<dbReference type="PROSITE" id="PS00059">
    <property type="entry name" value="ADH_ZINC"/>
    <property type="match status" value="1"/>
</dbReference>